<accession>A0A1P8YXS3</accession>
<dbReference type="EMBL" id="CP090167">
    <property type="protein sequence ID" value="UJO18208.1"/>
    <property type="molecule type" value="Genomic_DNA"/>
</dbReference>
<dbReference type="RefSeq" id="XP_047762574.1">
    <property type="nucleotide sequence ID" value="XM_047905085.1"/>
</dbReference>
<evidence type="ECO:0000256" key="2">
    <source>
        <dbReference type="ARBA" id="ARBA00023157"/>
    </source>
</evidence>
<protein>
    <submittedName>
        <fullName evidence="5">Carboxylesterase Culp1</fullName>
    </submittedName>
</protein>
<keyword evidence="6" id="KW-1185">Reference proteome</keyword>
<feature type="chain" id="PRO_5040671818" evidence="3">
    <location>
        <begin position="19"/>
        <end position="223"/>
    </location>
</feature>
<evidence type="ECO:0000256" key="1">
    <source>
        <dbReference type="ARBA" id="ARBA00022801"/>
    </source>
</evidence>
<reference evidence="5" key="3">
    <citation type="journal article" date="2022" name="Microb. Genom.">
        <title>A chromosome-scale genome assembly of the tomato pathogen Cladosporium fulvum reveals a compartmentalized genome architecture and the presence of a dispensable chromosome.</title>
        <authorList>
            <person name="Zaccaron A.Z."/>
            <person name="Chen L.H."/>
            <person name="Samaras A."/>
            <person name="Stergiopoulos I."/>
        </authorList>
    </citation>
    <scope>NUCLEOTIDE SEQUENCE</scope>
    <source>
        <strain evidence="5">Race5_Kim</strain>
    </source>
</reference>
<dbReference type="InterPro" id="IPR029058">
    <property type="entry name" value="AB_hydrolase_fold"/>
</dbReference>
<dbReference type="AlphaFoldDB" id="A0A1P8YXS3"/>
<dbReference type="OrthoDB" id="3225429at2759"/>
<keyword evidence="1" id="KW-0378">Hydrolase</keyword>
<dbReference type="Proteomes" id="UP000756132">
    <property type="component" value="Chromosome 5"/>
</dbReference>
<reference evidence="4" key="1">
    <citation type="submission" date="2016-10" db="EMBL/GenBank/DDBJ databases">
        <title>Novel effectors identified in the apoplast of Cladosporium fulvum-infected tomato.</title>
        <authorList>
            <person name="Mesarich C.H."/>
            <person name="de Wit P.J.G.M."/>
        </authorList>
    </citation>
    <scope>NUCLEOTIDE SEQUENCE</scope>
    <source>
        <strain evidence="4">0WU</strain>
    </source>
</reference>
<dbReference type="PANTHER" id="PTHR33630:SF9">
    <property type="entry name" value="CUTINASE 4"/>
    <property type="match status" value="1"/>
</dbReference>
<dbReference type="Gene3D" id="3.40.50.1820">
    <property type="entry name" value="alpha/beta hydrolase"/>
    <property type="match status" value="1"/>
</dbReference>
<organism evidence="4">
    <name type="scientific">Passalora fulva</name>
    <name type="common">Tomato leaf mold</name>
    <name type="synonym">Cladosporium fulvum</name>
    <dbReference type="NCBI Taxonomy" id="5499"/>
    <lineage>
        <taxon>Eukaryota</taxon>
        <taxon>Fungi</taxon>
        <taxon>Dikarya</taxon>
        <taxon>Ascomycota</taxon>
        <taxon>Pezizomycotina</taxon>
        <taxon>Dothideomycetes</taxon>
        <taxon>Dothideomycetidae</taxon>
        <taxon>Mycosphaerellales</taxon>
        <taxon>Mycosphaerellaceae</taxon>
        <taxon>Fulvia</taxon>
    </lineage>
</organism>
<dbReference type="EMBL" id="KX943148">
    <property type="protein sequence ID" value="AQA29319.1"/>
    <property type="molecule type" value="Genomic_DNA"/>
</dbReference>
<gene>
    <name evidence="5" type="ORF">CLAFUR5_05937</name>
</gene>
<dbReference type="Pfam" id="PF01083">
    <property type="entry name" value="Cutinase"/>
    <property type="match status" value="1"/>
</dbReference>
<evidence type="ECO:0000256" key="3">
    <source>
        <dbReference type="SAM" id="SignalP"/>
    </source>
</evidence>
<dbReference type="GO" id="GO:0052689">
    <property type="term" value="F:carboxylic ester hydrolase activity"/>
    <property type="evidence" value="ECO:0007669"/>
    <property type="project" value="UniProtKB-ARBA"/>
</dbReference>
<dbReference type="SUPFAM" id="SSF53474">
    <property type="entry name" value="alpha/beta-Hydrolases"/>
    <property type="match status" value="1"/>
</dbReference>
<dbReference type="InterPro" id="IPR000675">
    <property type="entry name" value="Cutinase/axe"/>
</dbReference>
<evidence type="ECO:0000313" key="4">
    <source>
        <dbReference type="EMBL" id="AQA29319.1"/>
    </source>
</evidence>
<dbReference type="GeneID" id="71985815"/>
<evidence type="ECO:0000313" key="6">
    <source>
        <dbReference type="Proteomes" id="UP000756132"/>
    </source>
</evidence>
<name>A0A1P8YXS3_PASFU</name>
<keyword evidence="2" id="KW-1015">Disulfide bond</keyword>
<dbReference type="KEGG" id="ffu:CLAFUR5_05937"/>
<evidence type="ECO:0000313" key="5">
    <source>
        <dbReference type="EMBL" id="UJO18208.1"/>
    </source>
</evidence>
<dbReference type="PANTHER" id="PTHR33630">
    <property type="entry name" value="CUTINASE RV1984C-RELATED-RELATED"/>
    <property type="match status" value="1"/>
</dbReference>
<feature type="signal peptide" evidence="3">
    <location>
        <begin position="1"/>
        <end position="18"/>
    </location>
</feature>
<dbReference type="SMART" id="SM01110">
    <property type="entry name" value="Cutinase"/>
    <property type="match status" value="1"/>
</dbReference>
<reference evidence="5" key="2">
    <citation type="submission" date="2021-12" db="EMBL/GenBank/DDBJ databases">
        <authorList>
            <person name="Zaccaron A."/>
            <person name="Stergiopoulos I."/>
        </authorList>
    </citation>
    <scope>NUCLEOTIDE SEQUENCE</scope>
    <source>
        <strain evidence="5">Race5_Kim</strain>
    </source>
</reference>
<keyword evidence="3" id="KW-0732">Signal</keyword>
<proteinExistence type="predicted"/>
<sequence length="223" mass="23366">MHPLTLATLASTLALASAACNDYTLINARGTGELQGESIGFRTMIDQVLAAVPNGSIYNVVYPAAPDITQQTTSIGSSDIARFIQTGLSSCPQQRYVLLGYSQGATVVNRALQAFPPTSRQGQAISAVVQIGNPYHLPDRRGNVDDMCGTSTAGASGALLATSDYEVPEGWYGTGRVRDICYEGDGVCMGFDAGNVFSGSHLFYGFSQSVADCGSGFIVEKLG</sequence>